<organism evidence="1 2">
    <name type="scientific">Psilocybe cyanescens</name>
    <dbReference type="NCBI Taxonomy" id="93625"/>
    <lineage>
        <taxon>Eukaryota</taxon>
        <taxon>Fungi</taxon>
        <taxon>Dikarya</taxon>
        <taxon>Basidiomycota</taxon>
        <taxon>Agaricomycotina</taxon>
        <taxon>Agaricomycetes</taxon>
        <taxon>Agaricomycetidae</taxon>
        <taxon>Agaricales</taxon>
        <taxon>Agaricineae</taxon>
        <taxon>Strophariaceae</taxon>
        <taxon>Psilocybe</taxon>
    </lineage>
</organism>
<gene>
    <name evidence="1" type="ORF">CVT25_015196</name>
</gene>
<dbReference type="AlphaFoldDB" id="A0A409WRN5"/>
<sequence length="283" mass="30438">MSDNVSTDSNESTSFGAAVASDNCRALNFISSDLGKDIDLLLMFVPPKTGKLYKDVFPVCWKILSFDATGFAAVTVDYTADSGFLVPQVQAGSLVAASNAQSCKIGQECILMTNEDGTGDYLSPAGDGDDGIGQECILMTNEDGTGDYLSPAGDGDDGVMQCRNDTQRPARLGFGYINKAGNKIEPIVMWEDIAYDFLIILNLHRVILPSSSSSKGGTIAAQLYSTLRIYAVTGYKDTGLIRSEIRSPILFEKNLVSLASFTEWMVSIDEGTGEVKIEKLISR</sequence>
<name>A0A409WRN5_PSICY</name>
<keyword evidence="2" id="KW-1185">Reference proteome</keyword>
<evidence type="ECO:0000313" key="1">
    <source>
        <dbReference type="EMBL" id="PPQ81139.1"/>
    </source>
</evidence>
<evidence type="ECO:0000313" key="2">
    <source>
        <dbReference type="Proteomes" id="UP000283269"/>
    </source>
</evidence>
<dbReference type="OrthoDB" id="3165318at2759"/>
<dbReference type="EMBL" id="NHYD01003280">
    <property type="protein sequence ID" value="PPQ81139.1"/>
    <property type="molecule type" value="Genomic_DNA"/>
</dbReference>
<comment type="caution">
    <text evidence="1">The sequence shown here is derived from an EMBL/GenBank/DDBJ whole genome shotgun (WGS) entry which is preliminary data.</text>
</comment>
<reference evidence="1 2" key="1">
    <citation type="journal article" date="2018" name="Evol. Lett.">
        <title>Horizontal gene cluster transfer increased hallucinogenic mushroom diversity.</title>
        <authorList>
            <person name="Reynolds H.T."/>
            <person name="Vijayakumar V."/>
            <person name="Gluck-Thaler E."/>
            <person name="Korotkin H.B."/>
            <person name="Matheny P.B."/>
            <person name="Slot J.C."/>
        </authorList>
    </citation>
    <scope>NUCLEOTIDE SEQUENCE [LARGE SCALE GENOMIC DNA]</scope>
    <source>
        <strain evidence="1 2">2631</strain>
    </source>
</reference>
<proteinExistence type="predicted"/>
<dbReference type="Proteomes" id="UP000283269">
    <property type="component" value="Unassembled WGS sequence"/>
</dbReference>
<accession>A0A409WRN5</accession>
<protein>
    <submittedName>
        <fullName evidence="1">Uncharacterized protein</fullName>
    </submittedName>
</protein>
<dbReference type="InParanoid" id="A0A409WRN5"/>